<dbReference type="Proteomes" id="UP000478052">
    <property type="component" value="Unassembled WGS sequence"/>
</dbReference>
<comment type="caution">
    <text evidence="1">The sequence shown here is derived from an EMBL/GenBank/DDBJ whole genome shotgun (WGS) entry which is preliminary data.</text>
</comment>
<dbReference type="EMBL" id="VUJU01005444">
    <property type="protein sequence ID" value="KAF0751207.1"/>
    <property type="molecule type" value="Genomic_DNA"/>
</dbReference>
<gene>
    <name evidence="1" type="ORF">FWK35_00020580</name>
</gene>
<name>A0A6G0Y924_APHCR</name>
<proteinExistence type="predicted"/>
<dbReference type="AlphaFoldDB" id="A0A6G0Y924"/>
<dbReference type="Gene3D" id="3.60.10.10">
    <property type="entry name" value="Endonuclease/exonuclease/phosphatase"/>
    <property type="match status" value="1"/>
</dbReference>
<dbReference type="InterPro" id="IPR036691">
    <property type="entry name" value="Endo/exonu/phosph_ase_sf"/>
</dbReference>
<reference evidence="1 2" key="1">
    <citation type="submission" date="2019-08" db="EMBL/GenBank/DDBJ databases">
        <title>Whole genome of Aphis craccivora.</title>
        <authorList>
            <person name="Voronova N.V."/>
            <person name="Shulinski R.S."/>
            <person name="Bandarenka Y.V."/>
            <person name="Zhorov D.G."/>
            <person name="Warner D."/>
        </authorList>
    </citation>
    <scope>NUCLEOTIDE SEQUENCE [LARGE SCALE GENOMIC DNA]</scope>
    <source>
        <strain evidence="1">180601</strain>
        <tissue evidence="1">Whole Body</tissue>
    </source>
</reference>
<keyword evidence="2" id="KW-1185">Reference proteome</keyword>
<sequence length="109" mass="12637">MDQVEEDLEVTRTDILRNISTGRGKTKVSQVVIKRNPWKNIRTWNVRTMLNTSEIDNIKQEMKRLDIDILGVSEVRWSGNGDFWSIDYRVIYFSGETSGREGAGFIINK</sequence>
<protein>
    <submittedName>
        <fullName evidence="1">Craniofacial development protein 2-like</fullName>
    </submittedName>
</protein>
<evidence type="ECO:0000313" key="1">
    <source>
        <dbReference type="EMBL" id="KAF0751207.1"/>
    </source>
</evidence>
<dbReference type="SUPFAM" id="SSF56219">
    <property type="entry name" value="DNase I-like"/>
    <property type="match status" value="1"/>
</dbReference>
<dbReference type="OrthoDB" id="6625953at2759"/>
<accession>A0A6G0Y924</accession>
<organism evidence="1 2">
    <name type="scientific">Aphis craccivora</name>
    <name type="common">Cowpea aphid</name>
    <dbReference type="NCBI Taxonomy" id="307492"/>
    <lineage>
        <taxon>Eukaryota</taxon>
        <taxon>Metazoa</taxon>
        <taxon>Ecdysozoa</taxon>
        <taxon>Arthropoda</taxon>
        <taxon>Hexapoda</taxon>
        <taxon>Insecta</taxon>
        <taxon>Pterygota</taxon>
        <taxon>Neoptera</taxon>
        <taxon>Paraneoptera</taxon>
        <taxon>Hemiptera</taxon>
        <taxon>Sternorrhyncha</taxon>
        <taxon>Aphidomorpha</taxon>
        <taxon>Aphidoidea</taxon>
        <taxon>Aphididae</taxon>
        <taxon>Aphidini</taxon>
        <taxon>Aphis</taxon>
        <taxon>Aphis</taxon>
    </lineage>
</organism>
<evidence type="ECO:0000313" key="2">
    <source>
        <dbReference type="Proteomes" id="UP000478052"/>
    </source>
</evidence>